<proteinExistence type="predicted"/>
<organism evidence="1 2">
    <name type="scientific">Clostridium botulinum CFSAN001627</name>
    <dbReference type="NCBI Taxonomy" id="1232189"/>
    <lineage>
        <taxon>Bacteria</taxon>
        <taxon>Bacillati</taxon>
        <taxon>Bacillota</taxon>
        <taxon>Clostridia</taxon>
        <taxon>Eubacteriales</taxon>
        <taxon>Clostridiaceae</taxon>
        <taxon>Clostridium</taxon>
    </lineage>
</organism>
<feature type="non-terminal residue" evidence="1">
    <location>
        <position position="1"/>
    </location>
</feature>
<evidence type="ECO:0000313" key="2">
    <source>
        <dbReference type="Proteomes" id="UP000011944"/>
    </source>
</evidence>
<reference evidence="1 2" key="1">
    <citation type="submission" date="2012-10" db="EMBL/GenBank/DDBJ databases">
        <authorList>
            <person name="Strain E.A."/>
            <person name="Brown E."/>
            <person name="Allard M.W."/>
            <person name="Gonzalez-Escalona N."/>
            <person name="Timme R."/>
        </authorList>
    </citation>
    <scope>NUCLEOTIDE SEQUENCE [LARGE SCALE GENOMIC DNA]</scope>
    <source>
        <strain evidence="1 2">CFSAN001627</strain>
    </source>
</reference>
<dbReference type="Proteomes" id="UP000011944">
    <property type="component" value="Unassembled WGS sequence"/>
</dbReference>
<sequence length="22" mass="2577">GEQIIINSDKYKVKHSLFKEEA</sequence>
<accession>M1ZZ75</accession>
<reference evidence="1 2" key="2">
    <citation type="submission" date="2013-03" db="EMBL/GenBank/DDBJ databases">
        <title>Diversity in Clostridium botulinum.</title>
        <authorList>
            <person name="Timme R.E."/>
            <person name="Allard M."/>
            <person name="Luo Y."/>
            <person name="Strain E."/>
            <person name="Gonzalez-Escalona N."/>
            <person name="Brown E."/>
        </authorList>
    </citation>
    <scope>NUCLEOTIDE SEQUENCE [LARGE SCALE GENOMIC DNA]</scope>
    <source>
        <strain evidence="1 2">CFSAN001627</strain>
    </source>
</reference>
<name>M1ZZ75_CLOBO</name>
<gene>
    <name evidence="1" type="ORF">CFSAN001627_04529</name>
</gene>
<protein>
    <submittedName>
        <fullName evidence="1">Uncharacterized protein</fullName>
    </submittedName>
</protein>
<dbReference type="EMBL" id="AMXI01000239">
    <property type="protein sequence ID" value="EKN42805.1"/>
    <property type="molecule type" value="Genomic_DNA"/>
</dbReference>
<comment type="caution">
    <text evidence="1">The sequence shown here is derived from an EMBL/GenBank/DDBJ whole genome shotgun (WGS) entry which is preliminary data.</text>
</comment>
<evidence type="ECO:0000313" key="1">
    <source>
        <dbReference type="EMBL" id="EKN42805.1"/>
    </source>
</evidence>
<dbReference type="AlphaFoldDB" id="M1ZZ75"/>